<gene>
    <name evidence="2" type="ORF">KQX54_021430</name>
</gene>
<comment type="caution">
    <text evidence="2">The sequence shown here is derived from an EMBL/GenBank/DDBJ whole genome shotgun (WGS) entry which is preliminary data.</text>
</comment>
<accession>A0AAV7J7A8</accession>
<evidence type="ECO:0000313" key="3">
    <source>
        <dbReference type="Proteomes" id="UP000826195"/>
    </source>
</evidence>
<dbReference type="AlphaFoldDB" id="A0AAV7J7A8"/>
<feature type="region of interest" description="Disordered" evidence="1">
    <location>
        <begin position="1"/>
        <end position="21"/>
    </location>
</feature>
<dbReference type="Proteomes" id="UP000826195">
    <property type="component" value="Unassembled WGS sequence"/>
</dbReference>
<evidence type="ECO:0000313" key="2">
    <source>
        <dbReference type="EMBL" id="KAH0568740.1"/>
    </source>
</evidence>
<name>A0AAV7J7A8_COTGL</name>
<sequence length="91" mass="10602">MQRSLNGDQIRTKRSKFFGSPDHRNRELVVQQNTEFGYDWNRRIRGIRKRVSFRLGLLGPDLSTCEMGLLKNEAKWDRDGDLGDSDSQTET</sequence>
<protein>
    <submittedName>
        <fullName evidence="2">Uncharacterized protein</fullName>
    </submittedName>
</protein>
<keyword evidence="3" id="KW-1185">Reference proteome</keyword>
<organism evidence="2 3">
    <name type="scientific">Cotesia glomerata</name>
    <name type="common">Lepidopteran parasitic wasp</name>
    <name type="synonym">Apanteles glomeratus</name>
    <dbReference type="NCBI Taxonomy" id="32391"/>
    <lineage>
        <taxon>Eukaryota</taxon>
        <taxon>Metazoa</taxon>
        <taxon>Ecdysozoa</taxon>
        <taxon>Arthropoda</taxon>
        <taxon>Hexapoda</taxon>
        <taxon>Insecta</taxon>
        <taxon>Pterygota</taxon>
        <taxon>Neoptera</taxon>
        <taxon>Endopterygota</taxon>
        <taxon>Hymenoptera</taxon>
        <taxon>Apocrita</taxon>
        <taxon>Ichneumonoidea</taxon>
        <taxon>Braconidae</taxon>
        <taxon>Microgastrinae</taxon>
        <taxon>Cotesia</taxon>
    </lineage>
</organism>
<evidence type="ECO:0000256" key="1">
    <source>
        <dbReference type="SAM" id="MobiDB-lite"/>
    </source>
</evidence>
<proteinExistence type="predicted"/>
<dbReference type="EMBL" id="JAHXZJ010000001">
    <property type="protein sequence ID" value="KAH0568740.1"/>
    <property type="molecule type" value="Genomic_DNA"/>
</dbReference>
<reference evidence="2 3" key="1">
    <citation type="journal article" date="2021" name="J. Hered.">
        <title>A chromosome-level genome assembly of the parasitoid wasp, Cotesia glomerata (Hymenoptera: Braconidae).</title>
        <authorList>
            <person name="Pinto B.J."/>
            <person name="Weis J.J."/>
            <person name="Gamble T."/>
            <person name="Ode P.J."/>
            <person name="Paul R."/>
            <person name="Zaspel J.M."/>
        </authorList>
    </citation>
    <scope>NUCLEOTIDE SEQUENCE [LARGE SCALE GENOMIC DNA]</scope>
    <source>
        <strain evidence="2">CgM1</strain>
    </source>
</reference>